<evidence type="ECO:0008006" key="3">
    <source>
        <dbReference type="Google" id="ProtNLM"/>
    </source>
</evidence>
<protein>
    <recommendedName>
        <fullName evidence="3">Replication-relaxation</fullName>
    </recommendedName>
</protein>
<dbReference type="Proteomes" id="UP001501638">
    <property type="component" value="Unassembled WGS sequence"/>
</dbReference>
<evidence type="ECO:0000313" key="1">
    <source>
        <dbReference type="EMBL" id="GAA2433385.1"/>
    </source>
</evidence>
<dbReference type="EMBL" id="BAAASZ010000013">
    <property type="protein sequence ID" value="GAA2433385.1"/>
    <property type="molecule type" value="Genomic_DNA"/>
</dbReference>
<dbReference type="RefSeq" id="WP_344321361.1">
    <property type="nucleotide sequence ID" value="NZ_BAAASZ010000013.1"/>
</dbReference>
<dbReference type="Pfam" id="PF13814">
    <property type="entry name" value="Replic_Relax"/>
    <property type="match status" value="1"/>
</dbReference>
<organism evidence="1 2">
    <name type="scientific">Streptomyces macrosporus</name>
    <dbReference type="NCBI Taxonomy" id="44032"/>
    <lineage>
        <taxon>Bacteria</taxon>
        <taxon>Bacillati</taxon>
        <taxon>Actinomycetota</taxon>
        <taxon>Actinomycetes</taxon>
        <taxon>Kitasatosporales</taxon>
        <taxon>Streptomycetaceae</taxon>
        <taxon>Streptomyces</taxon>
    </lineage>
</organism>
<comment type="caution">
    <text evidence="1">The sequence shown here is derived from an EMBL/GenBank/DDBJ whole genome shotgun (WGS) entry which is preliminary data.</text>
</comment>
<name>A0ABP5WQ90_9ACTN</name>
<accession>A0ABP5WQ90</accession>
<evidence type="ECO:0000313" key="2">
    <source>
        <dbReference type="Proteomes" id="UP001501638"/>
    </source>
</evidence>
<reference evidence="2" key="1">
    <citation type="journal article" date="2019" name="Int. J. Syst. Evol. Microbiol.">
        <title>The Global Catalogue of Microorganisms (GCM) 10K type strain sequencing project: providing services to taxonomists for standard genome sequencing and annotation.</title>
        <authorList>
            <consortium name="The Broad Institute Genomics Platform"/>
            <consortium name="The Broad Institute Genome Sequencing Center for Infectious Disease"/>
            <person name="Wu L."/>
            <person name="Ma J."/>
        </authorList>
    </citation>
    <scope>NUCLEOTIDE SEQUENCE [LARGE SCALE GENOMIC DNA]</scope>
    <source>
        <strain evidence="2">JCM 6305</strain>
    </source>
</reference>
<proteinExistence type="predicted"/>
<dbReference type="InterPro" id="IPR025855">
    <property type="entry name" value="Replic_Relax"/>
</dbReference>
<gene>
    <name evidence="1" type="ORF">GCM10010405_15490</name>
</gene>
<sequence length="299" mass="32611">MPEIASRPRTKTAARAGAEIRGEVLLTLARLRLATPHQLRALLLPHQQGTDYIRRALRDLRAESPALVGRAQRAQQSYWYCTPAGLAEAAASGALPLAAGSRTAARRAAAKTGLREHALAVVDTAIAFHQTHVADAGDWHLEIAHPTSAGTLVPDAVVLLADGRTAFVEVDRGTMSYARLTAKLERYDAYRTAPPTGRGTAVRTPRRPWEERYGGSCGNRSFPPVLVVFAPAPRRAAPDTREAVFHDRAAAIPPIRRWQLIVATTTLHRLTVHGPNRPVWRVAGHGQDRRPLNKLPTAR</sequence>
<keyword evidence="2" id="KW-1185">Reference proteome</keyword>